<gene>
    <name evidence="1" type="ORF">ERUC_LOCUS27196</name>
</gene>
<evidence type="ECO:0000313" key="2">
    <source>
        <dbReference type="Proteomes" id="UP001642260"/>
    </source>
</evidence>
<protein>
    <submittedName>
        <fullName evidence="1">Uncharacterized protein</fullName>
    </submittedName>
</protein>
<organism evidence="1 2">
    <name type="scientific">Eruca vesicaria subsp. sativa</name>
    <name type="common">Garden rocket</name>
    <name type="synonym">Eruca sativa</name>
    <dbReference type="NCBI Taxonomy" id="29727"/>
    <lineage>
        <taxon>Eukaryota</taxon>
        <taxon>Viridiplantae</taxon>
        <taxon>Streptophyta</taxon>
        <taxon>Embryophyta</taxon>
        <taxon>Tracheophyta</taxon>
        <taxon>Spermatophyta</taxon>
        <taxon>Magnoliopsida</taxon>
        <taxon>eudicotyledons</taxon>
        <taxon>Gunneridae</taxon>
        <taxon>Pentapetalae</taxon>
        <taxon>rosids</taxon>
        <taxon>malvids</taxon>
        <taxon>Brassicales</taxon>
        <taxon>Brassicaceae</taxon>
        <taxon>Brassiceae</taxon>
        <taxon>Eruca</taxon>
    </lineage>
</organism>
<evidence type="ECO:0000313" key="1">
    <source>
        <dbReference type="EMBL" id="CAH8361440.1"/>
    </source>
</evidence>
<name>A0ABC8KQD7_ERUVS</name>
<dbReference type="EMBL" id="CAKOAT010307932">
    <property type="protein sequence ID" value="CAH8361440.1"/>
    <property type="molecule type" value="Genomic_DNA"/>
</dbReference>
<sequence length="144" mass="16896">MLIQGTITAHRLYTFKNLLSEYVVYDLSVFYVARSSNHVRLCASPIFFDLTRNQTTSFIKVVDPEDRRINTIYNDKNELIQRVIMVTLQLDKLHEKLVLLKWRQRLRLHDSYSISPLMSIFHMSFTVTSMHQFSCSLNLSAHVA</sequence>
<comment type="caution">
    <text evidence="1">The sequence shown here is derived from an EMBL/GenBank/DDBJ whole genome shotgun (WGS) entry which is preliminary data.</text>
</comment>
<dbReference type="AlphaFoldDB" id="A0ABC8KQD7"/>
<dbReference type="Proteomes" id="UP001642260">
    <property type="component" value="Unassembled WGS sequence"/>
</dbReference>
<accession>A0ABC8KQD7</accession>
<keyword evidence="2" id="KW-1185">Reference proteome</keyword>
<reference evidence="1 2" key="1">
    <citation type="submission" date="2022-03" db="EMBL/GenBank/DDBJ databases">
        <authorList>
            <person name="Macdonald S."/>
            <person name="Ahmed S."/>
            <person name="Newling K."/>
        </authorList>
    </citation>
    <scope>NUCLEOTIDE SEQUENCE [LARGE SCALE GENOMIC DNA]</scope>
</reference>
<proteinExistence type="predicted"/>